<evidence type="ECO:0000313" key="3">
    <source>
        <dbReference type="EMBL" id="BFF96652.1"/>
    </source>
</evidence>
<sequence length="279" mass="29614">MSKGLGMCATVALCLSLVQAAVIPRPELKAGSTPGKDTTKRPSLEEDVTTEEATTLASPAFSRDETASILIDPAPETLQVDFLPQKKSAKLLLLSTPSKRTVEIERQLEEQDEGGDSKADVEESETASASGSATTPQPTAEEQTTDSQDSPTTEGRESEETTTPATTKLFAIEGTVAGGDALQPNVALSLAQDSVNSTVSIAEQPQVAGDNNAAVELALVEPEAEYVLVEGHQDELDLQLASFTHIDSDVRLQPVVHSVEIVPTSFDDPFIVNYVHSLR</sequence>
<feature type="compositionally biased region" description="Basic and acidic residues" evidence="1">
    <location>
        <begin position="107"/>
        <end position="121"/>
    </location>
</feature>
<dbReference type="AlphaFoldDB" id="A0AAU9FLV0"/>
<evidence type="ECO:0000256" key="2">
    <source>
        <dbReference type="SAM" id="SignalP"/>
    </source>
</evidence>
<accession>A0AAU9FLV0</accession>
<feature type="region of interest" description="Disordered" evidence="1">
    <location>
        <begin position="107"/>
        <end position="167"/>
    </location>
</feature>
<feature type="chain" id="PRO_5043526913" evidence="2">
    <location>
        <begin position="21"/>
        <end position="279"/>
    </location>
</feature>
<feature type="compositionally biased region" description="Low complexity" evidence="1">
    <location>
        <begin position="126"/>
        <end position="142"/>
    </location>
</feature>
<dbReference type="EMBL" id="AP029265">
    <property type="protein sequence ID" value="BFF96652.1"/>
    <property type="molecule type" value="Genomic_DNA"/>
</dbReference>
<evidence type="ECO:0000313" key="4">
    <source>
        <dbReference type="Proteomes" id="UP001500889"/>
    </source>
</evidence>
<feature type="signal peptide" evidence="2">
    <location>
        <begin position="1"/>
        <end position="20"/>
    </location>
</feature>
<organism evidence="3 4">
    <name type="scientific">Drosophila madeirensis</name>
    <name type="common">Fruit fly</name>
    <dbReference type="NCBI Taxonomy" id="30013"/>
    <lineage>
        <taxon>Eukaryota</taxon>
        <taxon>Metazoa</taxon>
        <taxon>Ecdysozoa</taxon>
        <taxon>Arthropoda</taxon>
        <taxon>Hexapoda</taxon>
        <taxon>Insecta</taxon>
        <taxon>Pterygota</taxon>
        <taxon>Neoptera</taxon>
        <taxon>Endopterygota</taxon>
        <taxon>Diptera</taxon>
        <taxon>Brachycera</taxon>
        <taxon>Muscomorpha</taxon>
        <taxon>Ephydroidea</taxon>
        <taxon>Drosophilidae</taxon>
        <taxon>Drosophila</taxon>
        <taxon>Sophophora</taxon>
    </lineage>
</organism>
<proteinExistence type="predicted"/>
<gene>
    <name evidence="3" type="ORF">DMAD_05243</name>
</gene>
<keyword evidence="2" id="KW-0732">Signal</keyword>
<feature type="region of interest" description="Disordered" evidence="1">
    <location>
        <begin position="26"/>
        <end position="68"/>
    </location>
</feature>
<reference evidence="3 4" key="1">
    <citation type="submission" date="2024-02" db="EMBL/GenBank/DDBJ databases">
        <title>A chromosome-level genome assembly of Drosophila madeirensis, a fruit fly species endemic to Madeira island.</title>
        <authorList>
            <person name="Tomihara K."/>
            <person name="Llopart A."/>
            <person name="Yamamoto D."/>
        </authorList>
    </citation>
    <scope>NUCLEOTIDE SEQUENCE [LARGE SCALE GENOMIC DNA]</scope>
    <source>
        <strain evidence="3 4">RF1</strain>
    </source>
</reference>
<name>A0AAU9FLV0_DROMD</name>
<evidence type="ECO:0000256" key="1">
    <source>
        <dbReference type="SAM" id="MobiDB-lite"/>
    </source>
</evidence>
<protein>
    <submittedName>
        <fullName evidence="3">Uncharacterized protein</fullName>
    </submittedName>
</protein>
<dbReference type="Proteomes" id="UP001500889">
    <property type="component" value="Chromosome J"/>
</dbReference>
<keyword evidence="4" id="KW-1185">Reference proteome</keyword>